<dbReference type="EMBL" id="LEKV01005584">
    <property type="protein sequence ID" value="KVH88080.1"/>
    <property type="molecule type" value="Genomic_DNA"/>
</dbReference>
<gene>
    <name evidence="11" type="ORF">Ccrd_024529</name>
</gene>
<evidence type="ECO:0000256" key="8">
    <source>
        <dbReference type="ARBA" id="ARBA00023170"/>
    </source>
</evidence>
<keyword evidence="2" id="KW-0433">Leucine-rich repeat</keyword>
<dbReference type="STRING" id="59895.A0A103XC94"/>
<accession>A0A103XC94</accession>
<name>A0A103XC94_CYNCS</name>
<dbReference type="Gene3D" id="3.30.200.20">
    <property type="entry name" value="Phosphorylase Kinase, domain 1"/>
    <property type="match status" value="1"/>
</dbReference>
<keyword evidence="5" id="KW-0677">Repeat</keyword>
<feature type="compositionally biased region" description="Polar residues" evidence="10">
    <location>
        <begin position="171"/>
        <end position="181"/>
    </location>
</feature>
<feature type="region of interest" description="Disordered" evidence="10">
    <location>
        <begin position="159"/>
        <end position="181"/>
    </location>
</feature>
<keyword evidence="3" id="KW-0812">Transmembrane</keyword>
<dbReference type="GO" id="GO:0016020">
    <property type="term" value="C:membrane"/>
    <property type="evidence" value="ECO:0007669"/>
    <property type="project" value="UniProtKB-SubCell"/>
</dbReference>
<evidence type="ECO:0000256" key="6">
    <source>
        <dbReference type="ARBA" id="ARBA00022989"/>
    </source>
</evidence>
<keyword evidence="8" id="KW-0675">Receptor</keyword>
<keyword evidence="6" id="KW-1133">Transmembrane helix</keyword>
<dbReference type="InterPro" id="IPR052422">
    <property type="entry name" value="Auxin_Ser/Thr_Kinase"/>
</dbReference>
<comment type="subcellular location">
    <subcellularLocation>
        <location evidence="1">Membrane</location>
        <topology evidence="1">Single-pass membrane protein</topology>
    </subcellularLocation>
</comment>
<evidence type="ECO:0000256" key="4">
    <source>
        <dbReference type="ARBA" id="ARBA00022729"/>
    </source>
</evidence>
<evidence type="ECO:0000256" key="5">
    <source>
        <dbReference type="ARBA" id="ARBA00022737"/>
    </source>
</evidence>
<comment type="caution">
    <text evidence="11">The sequence shown here is derived from an EMBL/GenBank/DDBJ whole genome shotgun (WGS) entry which is preliminary data.</text>
</comment>
<dbReference type="Proteomes" id="UP000243975">
    <property type="component" value="Unassembled WGS sequence"/>
</dbReference>
<evidence type="ECO:0000256" key="1">
    <source>
        <dbReference type="ARBA" id="ARBA00004167"/>
    </source>
</evidence>
<keyword evidence="11" id="KW-0808">Transferase</keyword>
<evidence type="ECO:0000256" key="10">
    <source>
        <dbReference type="SAM" id="MobiDB-lite"/>
    </source>
</evidence>
<keyword evidence="11" id="KW-0418">Kinase</keyword>
<dbReference type="AlphaFoldDB" id="A0A103XC94"/>
<dbReference type="InterPro" id="IPR011009">
    <property type="entry name" value="Kinase-like_dom_sf"/>
</dbReference>
<organism evidence="11 12">
    <name type="scientific">Cynara cardunculus var. scolymus</name>
    <name type="common">Globe artichoke</name>
    <name type="synonym">Cynara scolymus</name>
    <dbReference type="NCBI Taxonomy" id="59895"/>
    <lineage>
        <taxon>Eukaryota</taxon>
        <taxon>Viridiplantae</taxon>
        <taxon>Streptophyta</taxon>
        <taxon>Embryophyta</taxon>
        <taxon>Tracheophyta</taxon>
        <taxon>Spermatophyta</taxon>
        <taxon>Magnoliopsida</taxon>
        <taxon>eudicotyledons</taxon>
        <taxon>Gunneridae</taxon>
        <taxon>Pentapetalae</taxon>
        <taxon>asterids</taxon>
        <taxon>campanulids</taxon>
        <taxon>Asterales</taxon>
        <taxon>Asteraceae</taxon>
        <taxon>Carduoideae</taxon>
        <taxon>Cardueae</taxon>
        <taxon>Carduinae</taxon>
        <taxon>Cynara</taxon>
    </lineage>
</organism>
<protein>
    <submittedName>
        <fullName evidence="11">Protein kinase-like domain-containing protein</fullName>
    </submittedName>
</protein>
<evidence type="ECO:0000256" key="9">
    <source>
        <dbReference type="ARBA" id="ARBA00023180"/>
    </source>
</evidence>
<reference evidence="11 12" key="1">
    <citation type="journal article" date="2016" name="Sci. Rep.">
        <title>The genome sequence of the outbreeding globe artichoke constructed de novo incorporating a phase-aware low-pass sequencing strategy of F1 progeny.</title>
        <authorList>
            <person name="Scaglione D."/>
            <person name="Reyes-Chin-Wo S."/>
            <person name="Acquadro A."/>
            <person name="Froenicke L."/>
            <person name="Portis E."/>
            <person name="Beitel C."/>
            <person name="Tirone M."/>
            <person name="Mauro R."/>
            <person name="Lo Monaco A."/>
            <person name="Mauromicale G."/>
            <person name="Faccioli P."/>
            <person name="Cattivelli L."/>
            <person name="Rieseberg L."/>
            <person name="Michelmore R."/>
            <person name="Lanteri S."/>
        </authorList>
    </citation>
    <scope>NUCLEOTIDE SEQUENCE [LARGE SCALE GENOMIC DNA]</scope>
    <source>
        <strain evidence="11">2C</strain>
    </source>
</reference>
<evidence type="ECO:0000256" key="2">
    <source>
        <dbReference type="ARBA" id="ARBA00022614"/>
    </source>
</evidence>
<sequence length="261" mass="29339">MADFRFRISKTEPSACVPFTISGVRASVSAIDNAVIIKTIKALMISPKLEFLCWINIDAYQRPSAYEQNARSCEKPYPKPDIWPRSRACFPGRLSSAENWLETRSSAPNAATVRMLAMASRAMDVAREYAPPAKAMSGTMANVRSVSCHTEKEKYQSMMKRKQSVQDKPGTENSAEGNGMTNRVVHRSVPISSIAEDPENITQWGHVVIKRMECSVIISKGLAKFKSEIVVLTKVRHRNLVALLRYYLDGNEKLLVYEYML</sequence>
<keyword evidence="9" id="KW-0325">Glycoprotein</keyword>
<dbReference type="SUPFAM" id="SSF56112">
    <property type="entry name" value="Protein kinase-like (PK-like)"/>
    <property type="match status" value="1"/>
</dbReference>
<evidence type="ECO:0000313" key="11">
    <source>
        <dbReference type="EMBL" id="KVH88080.1"/>
    </source>
</evidence>
<dbReference type="Gramene" id="KVH88080">
    <property type="protein sequence ID" value="KVH88080"/>
    <property type="gene ID" value="Ccrd_024529"/>
</dbReference>
<evidence type="ECO:0000256" key="3">
    <source>
        <dbReference type="ARBA" id="ARBA00022692"/>
    </source>
</evidence>
<evidence type="ECO:0000313" key="12">
    <source>
        <dbReference type="Proteomes" id="UP000243975"/>
    </source>
</evidence>
<dbReference type="PANTHER" id="PTHR47986:SF29">
    <property type="entry name" value="RECEPTOR PROTEIN KINASE TMK1"/>
    <property type="match status" value="1"/>
</dbReference>
<keyword evidence="7" id="KW-0472">Membrane</keyword>
<proteinExistence type="predicted"/>
<keyword evidence="12" id="KW-1185">Reference proteome</keyword>
<dbReference type="PANTHER" id="PTHR47986">
    <property type="entry name" value="OSJNBA0070M12.3 PROTEIN"/>
    <property type="match status" value="1"/>
</dbReference>
<dbReference type="GO" id="GO:0016301">
    <property type="term" value="F:kinase activity"/>
    <property type="evidence" value="ECO:0007669"/>
    <property type="project" value="UniProtKB-KW"/>
</dbReference>
<keyword evidence="4" id="KW-0732">Signal</keyword>
<evidence type="ECO:0000256" key="7">
    <source>
        <dbReference type="ARBA" id="ARBA00023136"/>
    </source>
</evidence>